<dbReference type="SUPFAM" id="SSF54637">
    <property type="entry name" value="Thioesterase/thiol ester dehydrase-isomerase"/>
    <property type="match status" value="1"/>
</dbReference>
<feature type="domain" description="FAS1-like dehydratase" evidence="1">
    <location>
        <begin position="87"/>
        <end position="142"/>
    </location>
</feature>
<dbReference type="Proteomes" id="UP000054596">
    <property type="component" value="Unassembled WGS sequence"/>
</dbReference>
<gene>
    <name evidence="2" type="ORF">AWB82_03253</name>
</gene>
<protein>
    <submittedName>
        <fullName evidence="2">Acyl-CoA dehydrogenase</fullName>
    </submittedName>
</protein>
<accession>A0A158B142</accession>
<evidence type="ECO:0000259" key="1">
    <source>
        <dbReference type="Pfam" id="PF13452"/>
    </source>
</evidence>
<dbReference type="GO" id="GO:0019171">
    <property type="term" value="F:(3R)-hydroxyacyl-[acyl-carrier-protein] dehydratase activity"/>
    <property type="evidence" value="ECO:0007669"/>
    <property type="project" value="TreeGrafter"/>
</dbReference>
<dbReference type="AlphaFoldDB" id="A0A158B142"/>
<organism evidence="2 3">
    <name type="scientific">Caballeronia glebae</name>
    <dbReference type="NCBI Taxonomy" id="1777143"/>
    <lineage>
        <taxon>Bacteria</taxon>
        <taxon>Pseudomonadati</taxon>
        <taxon>Pseudomonadota</taxon>
        <taxon>Betaproteobacteria</taxon>
        <taxon>Burkholderiales</taxon>
        <taxon>Burkholderiaceae</taxon>
        <taxon>Caballeronia</taxon>
    </lineage>
</organism>
<dbReference type="Gene3D" id="3.10.129.10">
    <property type="entry name" value="Hotdog Thioesterase"/>
    <property type="match status" value="2"/>
</dbReference>
<evidence type="ECO:0000313" key="3">
    <source>
        <dbReference type="Proteomes" id="UP000054596"/>
    </source>
</evidence>
<dbReference type="InterPro" id="IPR029069">
    <property type="entry name" value="HotDog_dom_sf"/>
</dbReference>
<sequence>MVLEGREQEMEFDTLYAGWTSRTEILHEHVDARRVDALAATLDVSMDLAIGCALPAGWQWLFFNPVARRGELGKDGHPRRDTQSSFLPPVPLPRRMWAGSRMQYLQEVPIGSDVTRRSRITKLVKKEGRAGKLCFVTVEHRTGVKGADCIVEEQDIVYREASSASSRAETAPDAPVEFRQAVTADSTLLFRYSALTFNGHRIHYDKPYACEVEGYRNLVVHGPLTATLLQNFATSCRPNSRLSQFEFKGLSPLFVDEAFELQAWADADDSSLLQMRVIDTRGSLGMQASAHFESR</sequence>
<dbReference type="Pfam" id="PF13452">
    <property type="entry name" value="FAS1_DH_region"/>
    <property type="match status" value="1"/>
</dbReference>
<reference evidence="2" key="1">
    <citation type="submission" date="2016-01" db="EMBL/GenBank/DDBJ databases">
        <authorList>
            <person name="Peeters C."/>
        </authorList>
    </citation>
    <scope>NUCLEOTIDE SEQUENCE [LARGE SCALE GENOMIC DNA]</scope>
    <source>
        <strain evidence="2">LMG 29325</strain>
    </source>
</reference>
<keyword evidence="3" id="KW-1185">Reference proteome</keyword>
<comment type="caution">
    <text evidence="2">The sequence shown here is derived from an EMBL/GenBank/DDBJ whole genome shotgun (WGS) entry which is preliminary data.</text>
</comment>
<dbReference type="InterPro" id="IPR052741">
    <property type="entry name" value="Mitochondrial_HTD2"/>
</dbReference>
<dbReference type="InterPro" id="IPR039569">
    <property type="entry name" value="FAS1-like_DH_region"/>
</dbReference>
<name>A0A158B142_9BURK</name>
<dbReference type="STRING" id="1777143.AWB82_03253"/>
<evidence type="ECO:0000313" key="2">
    <source>
        <dbReference type="EMBL" id="SAK62977.1"/>
    </source>
</evidence>
<dbReference type="EMBL" id="FCOJ02000021">
    <property type="protein sequence ID" value="SAK62977.1"/>
    <property type="molecule type" value="Genomic_DNA"/>
</dbReference>
<dbReference type="PANTHER" id="PTHR28152">
    <property type="entry name" value="HYDROXYACYL-THIOESTER DEHYDRATASE TYPE 2, MITOCHONDRIAL"/>
    <property type="match status" value="1"/>
</dbReference>
<proteinExistence type="predicted"/>
<dbReference type="PANTHER" id="PTHR28152:SF1">
    <property type="entry name" value="HYDROXYACYL-THIOESTER DEHYDRATASE TYPE 2, MITOCHONDRIAL"/>
    <property type="match status" value="1"/>
</dbReference>